<feature type="transmembrane region" description="Helical" evidence="1">
    <location>
        <begin position="51"/>
        <end position="71"/>
    </location>
</feature>
<accession>A0ABW1NDS3</accession>
<dbReference type="Proteomes" id="UP001596137">
    <property type="component" value="Unassembled WGS sequence"/>
</dbReference>
<proteinExistence type="predicted"/>
<keyword evidence="3" id="KW-1185">Reference proteome</keyword>
<sequence length="215" mass="23300">MPGTAARRLAQARKIMEFDRKGLHSLILWATRRRHEVPPGATALPYAREQASSLLIIVFVTVVETVVLDLLLRGIGAPEWLRVLLLVLDLYSIVAIAAVGTGCATRPHVVTPTELRIRYGVFFDLRVPRDMIASVRLSTNYNEPGFVTLPGTRLGVAVSSQTNVVAELTAPVTVTLPLGRRAEATRIHFFTDTPAAALAALAPRPDPAGLGRPVE</sequence>
<evidence type="ECO:0008006" key="4">
    <source>
        <dbReference type="Google" id="ProtNLM"/>
    </source>
</evidence>
<organism evidence="2 3">
    <name type="scientific">Sphaerisporangium aureirubrum</name>
    <dbReference type="NCBI Taxonomy" id="1544736"/>
    <lineage>
        <taxon>Bacteria</taxon>
        <taxon>Bacillati</taxon>
        <taxon>Actinomycetota</taxon>
        <taxon>Actinomycetes</taxon>
        <taxon>Streptosporangiales</taxon>
        <taxon>Streptosporangiaceae</taxon>
        <taxon>Sphaerisporangium</taxon>
    </lineage>
</organism>
<evidence type="ECO:0000313" key="2">
    <source>
        <dbReference type="EMBL" id="MFC6081110.1"/>
    </source>
</evidence>
<comment type="caution">
    <text evidence="2">The sequence shown here is derived from an EMBL/GenBank/DDBJ whole genome shotgun (WGS) entry which is preliminary data.</text>
</comment>
<evidence type="ECO:0000313" key="3">
    <source>
        <dbReference type="Proteomes" id="UP001596137"/>
    </source>
</evidence>
<keyword evidence="1" id="KW-0472">Membrane</keyword>
<feature type="transmembrane region" description="Helical" evidence="1">
    <location>
        <begin position="83"/>
        <end position="102"/>
    </location>
</feature>
<gene>
    <name evidence="2" type="ORF">ACFP1K_08045</name>
</gene>
<protein>
    <recommendedName>
        <fullName evidence="4">PH domain-containing protein</fullName>
    </recommendedName>
</protein>
<keyword evidence="1" id="KW-0812">Transmembrane</keyword>
<reference evidence="3" key="1">
    <citation type="journal article" date="2019" name="Int. J. Syst. Evol. Microbiol.">
        <title>The Global Catalogue of Microorganisms (GCM) 10K type strain sequencing project: providing services to taxonomists for standard genome sequencing and annotation.</title>
        <authorList>
            <consortium name="The Broad Institute Genomics Platform"/>
            <consortium name="The Broad Institute Genome Sequencing Center for Infectious Disease"/>
            <person name="Wu L."/>
            <person name="Ma J."/>
        </authorList>
    </citation>
    <scope>NUCLEOTIDE SEQUENCE [LARGE SCALE GENOMIC DNA]</scope>
    <source>
        <strain evidence="3">JCM 30346</strain>
    </source>
</reference>
<dbReference type="EMBL" id="JBHSRF010000007">
    <property type="protein sequence ID" value="MFC6081110.1"/>
    <property type="molecule type" value="Genomic_DNA"/>
</dbReference>
<dbReference type="RefSeq" id="WP_380748585.1">
    <property type="nucleotide sequence ID" value="NZ_JBHSRF010000007.1"/>
</dbReference>
<evidence type="ECO:0000256" key="1">
    <source>
        <dbReference type="SAM" id="Phobius"/>
    </source>
</evidence>
<keyword evidence="1" id="KW-1133">Transmembrane helix</keyword>
<name>A0ABW1NDS3_9ACTN</name>